<evidence type="ECO:0000313" key="1">
    <source>
        <dbReference type="EMBL" id="JAE16739.1"/>
    </source>
</evidence>
<accession>A0A0A9FZV6</accession>
<name>A0A0A9FZV6_ARUDO</name>
<protein>
    <submittedName>
        <fullName evidence="1">Uncharacterized protein</fullName>
    </submittedName>
</protein>
<reference evidence="1" key="2">
    <citation type="journal article" date="2015" name="Data Brief">
        <title>Shoot transcriptome of the giant reed, Arundo donax.</title>
        <authorList>
            <person name="Barrero R.A."/>
            <person name="Guerrero F.D."/>
            <person name="Moolhuijzen P."/>
            <person name="Goolsby J.A."/>
            <person name="Tidwell J."/>
            <person name="Bellgard S.E."/>
            <person name="Bellgard M.I."/>
        </authorList>
    </citation>
    <scope>NUCLEOTIDE SEQUENCE</scope>
    <source>
        <tissue evidence="1">Shoot tissue taken approximately 20 cm above the soil surface</tissue>
    </source>
</reference>
<dbReference type="EMBL" id="GBRH01181157">
    <property type="protein sequence ID" value="JAE16739.1"/>
    <property type="molecule type" value="Transcribed_RNA"/>
</dbReference>
<proteinExistence type="predicted"/>
<sequence length="76" mass="8431">MEIICRSKKLALVPKLVGDVLICTLIMQQSVGHMTNSRGTWFGSEQQQRITETDSIELVMAMILKHGFSQNGLPNG</sequence>
<reference evidence="1" key="1">
    <citation type="submission" date="2014-09" db="EMBL/GenBank/DDBJ databases">
        <authorList>
            <person name="Magalhaes I.L.F."/>
            <person name="Oliveira U."/>
            <person name="Santos F.R."/>
            <person name="Vidigal T.H.D.A."/>
            <person name="Brescovit A.D."/>
            <person name="Santos A.J."/>
        </authorList>
    </citation>
    <scope>NUCLEOTIDE SEQUENCE</scope>
    <source>
        <tissue evidence="1">Shoot tissue taken approximately 20 cm above the soil surface</tissue>
    </source>
</reference>
<dbReference type="AlphaFoldDB" id="A0A0A9FZV6"/>
<organism evidence="1">
    <name type="scientific">Arundo donax</name>
    <name type="common">Giant reed</name>
    <name type="synonym">Donax arundinaceus</name>
    <dbReference type="NCBI Taxonomy" id="35708"/>
    <lineage>
        <taxon>Eukaryota</taxon>
        <taxon>Viridiplantae</taxon>
        <taxon>Streptophyta</taxon>
        <taxon>Embryophyta</taxon>
        <taxon>Tracheophyta</taxon>
        <taxon>Spermatophyta</taxon>
        <taxon>Magnoliopsida</taxon>
        <taxon>Liliopsida</taxon>
        <taxon>Poales</taxon>
        <taxon>Poaceae</taxon>
        <taxon>PACMAD clade</taxon>
        <taxon>Arundinoideae</taxon>
        <taxon>Arundineae</taxon>
        <taxon>Arundo</taxon>
    </lineage>
</organism>